<evidence type="ECO:0000313" key="2">
    <source>
        <dbReference type="Proteomes" id="UP001060215"/>
    </source>
</evidence>
<sequence length="362" mass="41410">MDLLPLLQATGTLVALLLLSKIWMSKNTTTNKHFIQAPQPKGAWPILGHLHLLGGQIPLFRTLAAMADQHGPIFTTRLGFRQAVVVSSKETVTECFTVNDRAFMSRPQTAALKYMGYNGAFSALGPSDDYWRQLRKVTTHDLLSNRHLESFKHVRALEMDLSIKELYSLSIKNDLLSNRHLELLKHVRALEVDLSIKELYLLCIKNECKVKVSEWFRQVTMNLMLRVIAGKRYSFGDSERDKEARQFVRTMDEFMYLAGVSECSDVIPGIEWLDLQGNVKAMKRNGKEMDYFMSMWLEEHVQSKREGKVKKDERDFMDVLLSCFPEDGDGLVFGHKSHDIIKGTALVHSNSLSSYYFILSII</sequence>
<organism evidence="1 2">
    <name type="scientific">Camellia lanceoleosa</name>
    <dbReference type="NCBI Taxonomy" id="1840588"/>
    <lineage>
        <taxon>Eukaryota</taxon>
        <taxon>Viridiplantae</taxon>
        <taxon>Streptophyta</taxon>
        <taxon>Embryophyta</taxon>
        <taxon>Tracheophyta</taxon>
        <taxon>Spermatophyta</taxon>
        <taxon>Magnoliopsida</taxon>
        <taxon>eudicotyledons</taxon>
        <taxon>Gunneridae</taxon>
        <taxon>Pentapetalae</taxon>
        <taxon>asterids</taxon>
        <taxon>Ericales</taxon>
        <taxon>Theaceae</taxon>
        <taxon>Camellia</taxon>
    </lineage>
</organism>
<proteinExistence type="predicted"/>
<name>A0ACC0HRH9_9ERIC</name>
<dbReference type="Proteomes" id="UP001060215">
    <property type="component" value="Chromosome 4"/>
</dbReference>
<protein>
    <submittedName>
        <fullName evidence="1">Xanthotoxin 5-hydroxylase CYP82C2</fullName>
    </submittedName>
</protein>
<dbReference type="EMBL" id="CM045761">
    <property type="protein sequence ID" value="KAI8016053.1"/>
    <property type="molecule type" value="Genomic_DNA"/>
</dbReference>
<gene>
    <name evidence="1" type="ORF">LOK49_LG05G01125</name>
</gene>
<reference evidence="1 2" key="1">
    <citation type="journal article" date="2022" name="Plant J.">
        <title>Chromosome-level genome of Camellia lanceoleosa provides a valuable resource for understanding genome evolution and self-incompatibility.</title>
        <authorList>
            <person name="Gong W."/>
            <person name="Xiao S."/>
            <person name="Wang L."/>
            <person name="Liao Z."/>
            <person name="Chang Y."/>
            <person name="Mo W."/>
            <person name="Hu G."/>
            <person name="Li W."/>
            <person name="Zhao G."/>
            <person name="Zhu H."/>
            <person name="Hu X."/>
            <person name="Ji K."/>
            <person name="Xiang X."/>
            <person name="Song Q."/>
            <person name="Yuan D."/>
            <person name="Jin S."/>
            <person name="Zhang L."/>
        </authorList>
    </citation>
    <scope>NUCLEOTIDE SEQUENCE [LARGE SCALE GENOMIC DNA]</scope>
    <source>
        <strain evidence="1">SQ_2022a</strain>
    </source>
</reference>
<comment type="caution">
    <text evidence="1">The sequence shown here is derived from an EMBL/GenBank/DDBJ whole genome shotgun (WGS) entry which is preliminary data.</text>
</comment>
<accession>A0ACC0HRH9</accession>
<keyword evidence="2" id="KW-1185">Reference proteome</keyword>
<evidence type="ECO:0000313" key="1">
    <source>
        <dbReference type="EMBL" id="KAI8016053.1"/>
    </source>
</evidence>